<dbReference type="InterPro" id="IPR053007">
    <property type="entry name" value="CYP450_monoxygenase_sec-met"/>
</dbReference>
<dbReference type="Gene3D" id="1.10.630.10">
    <property type="entry name" value="Cytochrome P450"/>
    <property type="match status" value="1"/>
</dbReference>
<dbReference type="EMBL" id="ML735220">
    <property type="protein sequence ID" value="KAE8395021.1"/>
    <property type="molecule type" value="Genomic_DNA"/>
</dbReference>
<evidence type="ECO:0000256" key="2">
    <source>
        <dbReference type="ARBA" id="ARBA00010617"/>
    </source>
</evidence>
<keyword evidence="7" id="KW-1133">Transmembrane helix</keyword>
<feature type="binding site" description="axial binding residue" evidence="6">
    <location>
        <position position="432"/>
    </location>
    <ligand>
        <name>heme</name>
        <dbReference type="ChEBI" id="CHEBI:30413"/>
    </ligand>
    <ligandPart>
        <name>Fe</name>
        <dbReference type="ChEBI" id="CHEBI:18248"/>
    </ligandPart>
</feature>
<dbReference type="GO" id="GO:0016705">
    <property type="term" value="F:oxidoreductase activity, acting on paired donors, with incorporation or reduction of molecular oxygen"/>
    <property type="evidence" value="ECO:0007669"/>
    <property type="project" value="InterPro"/>
</dbReference>
<accession>A0A5N7CLB0</accession>
<evidence type="ECO:0000256" key="1">
    <source>
        <dbReference type="ARBA" id="ARBA00001971"/>
    </source>
</evidence>
<dbReference type="CDD" id="cd11040">
    <property type="entry name" value="CYP7_CYP8-like"/>
    <property type="match status" value="1"/>
</dbReference>
<dbReference type="InterPro" id="IPR036396">
    <property type="entry name" value="Cyt_P450_sf"/>
</dbReference>
<keyword evidence="7" id="KW-0812">Transmembrane</keyword>
<feature type="transmembrane region" description="Helical" evidence="7">
    <location>
        <begin position="36"/>
        <end position="55"/>
    </location>
</feature>
<reference evidence="8" key="1">
    <citation type="submission" date="2019-04" db="EMBL/GenBank/DDBJ databases">
        <title>Friends and foes A comparative genomics studyof 23 Aspergillus species from section Flavi.</title>
        <authorList>
            <consortium name="DOE Joint Genome Institute"/>
            <person name="Kjaerbolling I."/>
            <person name="Vesth T."/>
            <person name="Frisvad J.C."/>
            <person name="Nybo J.L."/>
            <person name="Theobald S."/>
            <person name="Kildgaard S."/>
            <person name="Isbrandt T."/>
            <person name="Kuo A."/>
            <person name="Sato A."/>
            <person name="Lyhne E.K."/>
            <person name="Kogle M.E."/>
            <person name="Wiebenga A."/>
            <person name="Kun R.S."/>
            <person name="Lubbers R.J."/>
            <person name="Makela M.R."/>
            <person name="Barry K."/>
            <person name="Chovatia M."/>
            <person name="Clum A."/>
            <person name="Daum C."/>
            <person name="Haridas S."/>
            <person name="He G."/>
            <person name="LaButti K."/>
            <person name="Lipzen A."/>
            <person name="Mondo S."/>
            <person name="Riley R."/>
            <person name="Salamov A."/>
            <person name="Simmons B.A."/>
            <person name="Magnuson J.K."/>
            <person name="Henrissat B."/>
            <person name="Mortensen U.H."/>
            <person name="Larsen T.O."/>
            <person name="Devries R.P."/>
            <person name="Grigoriev I.V."/>
            <person name="Machida M."/>
            <person name="Baker S.E."/>
            <person name="Andersen M.R."/>
        </authorList>
    </citation>
    <scope>NUCLEOTIDE SEQUENCE [LARGE SCALE GENOMIC DNA]</scope>
    <source>
        <strain evidence="8">IBT 14317</strain>
    </source>
</reference>
<organism evidence="8">
    <name type="scientific">Petromyces alliaceus</name>
    <name type="common">Aspergillus alliaceus</name>
    <dbReference type="NCBI Taxonomy" id="209559"/>
    <lineage>
        <taxon>Eukaryota</taxon>
        <taxon>Fungi</taxon>
        <taxon>Dikarya</taxon>
        <taxon>Ascomycota</taxon>
        <taxon>Pezizomycotina</taxon>
        <taxon>Eurotiomycetes</taxon>
        <taxon>Eurotiomycetidae</taxon>
        <taxon>Eurotiales</taxon>
        <taxon>Aspergillaceae</taxon>
        <taxon>Aspergillus</taxon>
        <taxon>Aspergillus subgen. Circumdati</taxon>
    </lineage>
</organism>
<dbReference type="PRINTS" id="PR00465">
    <property type="entry name" value="EP450IV"/>
</dbReference>
<evidence type="ECO:0000256" key="6">
    <source>
        <dbReference type="PIRSR" id="PIRSR602403-1"/>
    </source>
</evidence>
<gene>
    <name evidence="8" type="ORF">BDV23DRAFT_195280</name>
</gene>
<sequence>MSESSLTVGLSLGAALLATLLFFTARRKLDPREPPLVSSAIPIVGHLAFFMYYGLEYFATISRKTRLPAFTMDMLSAKVYIIASPELVPAVRRSRSAVSLGPIFANVTEHAGGIRGRGLQLLRDKESGGQGIGQQTADSMHPALLGDGLDQMNGKMVSLLQTVIDTLASRPGVVLDLYEWCCHAVTVASTEAVYGPLNPYHLESNRRAFWHIESNLSLLMMDILPWISARKAWQGREQLTQEFIRYYQAGGHLDSSQLAYSRWKVQHDAGAAMEDIARLEALNALGILSNTVPTCFWVLFDILSRPDHLNIIRNEILTGALSVDSAGIHTLDVADIRVNCPTLVSTLQETLRMRSNSAQLRVVRQDILLDDRLLVKAGSIILMPAATINKHTSVWGSNADAFDPQRFKETDQAEKRRRAAGFLSFGTSPHICPGRHFASGEILALVAMLLVRFDIQPAKGAWVEPKVNTKAVAASLAPAAERVEVTCSEIPKFAGVEWRFRLTPGKGTFGLITG</sequence>
<keyword evidence="3 6" id="KW-0479">Metal-binding</keyword>
<protein>
    <submittedName>
        <fullName evidence="8">Cytochrome P450</fullName>
    </submittedName>
</protein>
<dbReference type="AlphaFoldDB" id="A0A5N7CLB0"/>
<keyword evidence="7" id="KW-0472">Membrane</keyword>
<evidence type="ECO:0000256" key="3">
    <source>
        <dbReference type="ARBA" id="ARBA00022723"/>
    </source>
</evidence>
<dbReference type="PANTHER" id="PTHR47582:SF1">
    <property type="entry name" value="P450, PUTATIVE (EUROFUNG)-RELATED"/>
    <property type="match status" value="1"/>
</dbReference>
<evidence type="ECO:0000256" key="5">
    <source>
        <dbReference type="ARBA" id="ARBA00023004"/>
    </source>
</evidence>
<dbReference type="SUPFAM" id="SSF48264">
    <property type="entry name" value="Cytochrome P450"/>
    <property type="match status" value="1"/>
</dbReference>
<dbReference type="GO" id="GO:0005506">
    <property type="term" value="F:iron ion binding"/>
    <property type="evidence" value="ECO:0007669"/>
    <property type="project" value="InterPro"/>
</dbReference>
<dbReference type="PANTHER" id="PTHR47582">
    <property type="entry name" value="P450, PUTATIVE (EUROFUNG)-RELATED"/>
    <property type="match status" value="1"/>
</dbReference>
<feature type="transmembrane region" description="Helical" evidence="7">
    <location>
        <begin position="6"/>
        <end position="24"/>
    </location>
</feature>
<dbReference type="InterPro" id="IPR001128">
    <property type="entry name" value="Cyt_P450"/>
</dbReference>
<dbReference type="GO" id="GO:0020037">
    <property type="term" value="F:heme binding"/>
    <property type="evidence" value="ECO:0007669"/>
    <property type="project" value="InterPro"/>
</dbReference>
<name>A0A5N7CLB0_PETAA</name>
<keyword evidence="5 6" id="KW-0408">Iron</keyword>
<dbReference type="GO" id="GO:0004497">
    <property type="term" value="F:monooxygenase activity"/>
    <property type="evidence" value="ECO:0007669"/>
    <property type="project" value="InterPro"/>
</dbReference>
<evidence type="ECO:0000256" key="4">
    <source>
        <dbReference type="ARBA" id="ARBA00023002"/>
    </source>
</evidence>
<dbReference type="Pfam" id="PF00067">
    <property type="entry name" value="p450"/>
    <property type="match status" value="1"/>
</dbReference>
<dbReference type="Proteomes" id="UP000326877">
    <property type="component" value="Unassembled WGS sequence"/>
</dbReference>
<keyword evidence="4" id="KW-0560">Oxidoreductase</keyword>
<dbReference type="InterPro" id="IPR002403">
    <property type="entry name" value="Cyt_P450_E_grp-IV"/>
</dbReference>
<proteinExistence type="inferred from homology"/>
<keyword evidence="6" id="KW-0349">Heme</keyword>
<comment type="similarity">
    <text evidence="2">Belongs to the cytochrome P450 family.</text>
</comment>
<dbReference type="OrthoDB" id="3366823at2759"/>
<evidence type="ECO:0000256" key="7">
    <source>
        <dbReference type="SAM" id="Phobius"/>
    </source>
</evidence>
<comment type="cofactor">
    <cofactor evidence="1 6">
        <name>heme</name>
        <dbReference type="ChEBI" id="CHEBI:30413"/>
    </cofactor>
</comment>
<evidence type="ECO:0000313" key="8">
    <source>
        <dbReference type="EMBL" id="KAE8395021.1"/>
    </source>
</evidence>